<evidence type="ECO:0000313" key="3">
    <source>
        <dbReference type="Proteomes" id="UP000005291"/>
    </source>
</evidence>
<protein>
    <submittedName>
        <fullName evidence="2">Uncharacterized protein</fullName>
    </submittedName>
</protein>
<evidence type="ECO:0000313" key="2">
    <source>
        <dbReference type="EMBL" id="CCI21161.1"/>
    </source>
</evidence>
<keyword evidence="1" id="KW-0472">Membrane</keyword>
<keyword evidence="1" id="KW-1133">Transmembrane helix</keyword>
<proteinExistence type="predicted"/>
<keyword evidence="1" id="KW-0812">Transmembrane</keyword>
<accession>I4HGI7</accession>
<name>I4HGI7_MICAE</name>
<feature type="transmembrane region" description="Helical" evidence="1">
    <location>
        <begin position="68"/>
        <end position="87"/>
    </location>
</feature>
<organism evidence="2 3">
    <name type="scientific">Microcystis aeruginosa PCC 9808</name>
    <dbReference type="NCBI Taxonomy" id="1160284"/>
    <lineage>
        <taxon>Bacteria</taxon>
        <taxon>Bacillati</taxon>
        <taxon>Cyanobacteriota</taxon>
        <taxon>Cyanophyceae</taxon>
        <taxon>Oscillatoriophycideae</taxon>
        <taxon>Chroococcales</taxon>
        <taxon>Microcystaceae</taxon>
        <taxon>Microcystis</taxon>
    </lineage>
</organism>
<comment type="caution">
    <text evidence="2">The sequence shown here is derived from an EMBL/GenBank/DDBJ whole genome shotgun (WGS) entry which is preliminary data.</text>
</comment>
<reference evidence="2 3" key="1">
    <citation type="submission" date="2012-04" db="EMBL/GenBank/DDBJ databases">
        <authorList>
            <person name="Genoscope - CEA"/>
        </authorList>
    </citation>
    <scope>NUCLEOTIDE SEQUENCE [LARGE SCALE GENOMIC DNA]</scope>
    <source>
        <strain evidence="2 3">9808</strain>
    </source>
</reference>
<dbReference type="EMBL" id="CAIN01000028">
    <property type="protein sequence ID" value="CCI21161.1"/>
    <property type="molecule type" value="Genomic_DNA"/>
</dbReference>
<dbReference type="Proteomes" id="UP000005291">
    <property type="component" value="Unassembled WGS sequence"/>
</dbReference>
<dbReference type="HOGENOM" id="CLU_1893790_0_0_3"/>
<sequence>MKNKDIESLKKLQIIYGLRDEDIQVIEEEVQNEVYPITPTIPPITSPSAKIAQILHSIKTLKPQNFKLNLLFSIGIPLIAVVSLIAINRPDNCPKQTGDFIRLVKEKKFLITLNRLTRRKVQNILHSVIIKKPC</sequence>
<evidence type="ECO:0000256" key="1">
    <source>
        <dbReference type="SAM" id="Phobius"/>
    </source>
</evidence>
<gene>
    <name evidence="2" type="ORF">MICAG_1230001</name>
</gene>
<dbReference type="AlphaFoldDB" id="I4HGI7"/>